<dbReference type="EMBL" id="CM007894">
    <property type="protein sequence ID" value="OTG24905.1"/>
    <property type="molecule type" value="Genomic_DNA"/>
</dbReference>
<accession>A0A251UNJ0</accession>
<dbReference type="GO" id="GO:0016829">
    <property type="term" value="F:lyase activity"/>
    <property type="evidence" value="ECO:0007669"/>
    <property type="project" value="UniProtKB-KW"/>
</dbReference>
<dbReference type="Gramene" id="mRNA:HanXRQr2_Chr05g0209121">
    <property type="protein sequence ID" value="mRNA:HanXRQr2_Chr05g0209121"/>
    <property type="gene ID" value="HanXRQr2_Chr05g0209121"/>
</dbReference>
<keyword evidence="3" id="KW-1185">Reference proteome</keyword>
<dbReference type="InParanoid" id="A0A251UNJ0"/>
<name>A0A251UNJ0_HELAN</name>
<dbReference type="Gene3D" id="3.30.70.260">
    <property type="match status" value="1"/>
</dbReference>
<dbReference type="AlphaFoldDB" id="A0A251UNJ0"/>
<evidence type="ECO:0000313" key="2">
    <source>
        <dbReference type="EMBL" id="OTG24905.1"/>
    </source>
</evidence>
<sequence>MAATRVAPSEYFDYLFYIDFEASIAEPRAQYYLGHLQFVSLVMDCNSMKRNCRRRTIGVWFGEGTTMVGDKPPRTVTTTIMGARITRMGSISSSPIW</sequence>
<reference evidence="1 3" key="1">
    <citation type="journal article" date="2017" name="Nature">
        <title>The sunflower genome provides insights into oil metabolism, flowering and Asterid evolution.</title>
        <authorList>
            <person name="Badouin H."/>
            <person name="Gouzy J."/>
            <person name="Grassa C.J."/>
            <person name="Murat F."/>
            <person name="Staton S.E."/>
            <person name="Cottret L."/>
            <person name="Lelandais-Briere C."/>
            <person name="Owens G.L."/>
            <person name="Carrere S."/>
            <person name="Mayjonade B."/>
            <person name="Legrand L."/>
            <person name="Gill N."/>
            <person name="Kane N.C."/>
            <person name="Bowers J.E."/>
            <person name="Hubner S."/>
            <person name="Bellec A."/>
            <person name="Berard A."/>
            <person name="Berges H."/>
            <person name="Blanchet N."/>
            <person name="Boniface M.C."/>
            <person name="Brunel D."/>
            <person name="Catrice O."/>
            <person name="Chaidir N."/>
            <person name="Claudel C."/>
            <person name="Donnadieu C."/>
            <person name="Faraut T."/>
            <person name="Fievet G."/>
            <person name="Helmstetter N."/>
            <person name="King M."/>
            <person name="Knapp S.J."/>
            <person name="Lai Z."/>
            <person name="Le Paslier M.C."/>
            <person name="Lippi Y."/>
            <person name="Lorenzon L."/>
            <person name="Mandel J.R."/>
            <person name="Marage G."/>
            <person name="Marchand G."/>
            <person name="Marquand E."/>
            <person name="Bret-Mestries E."/>
            <person name="Morien E."/>
            <person name="Nambeesan S."/>
            <person name="Nguyen T."/>
            <person name="Pegot-Espagnet P."/>
            <person name="Pouilly N."/>
            <person name="Raftis F."/>
            <person name="Sallet E."/>
            <person name="Schiex T."/>
            <person name="Thomas J."/>
            <person name="Vandecasteele C."/>
            <person name="Vares D."/>
            <person name="Vear F."/>
            <person name="Vautrin S."/>
            <person name="Crespi M."/>
            <person name="Mangin B."/>
            <person name="Burke J.M."/>
            <person name="Salse J."/>
            <person name="Munos S."/>
            <person name="Vincourt P."/>
            <person name="Rieseberg L.H."/>
            <person name="Langlade N.B."/>
        </authorList>
    </citation>
    <scope>NUCLEOTIDE SEQUENCE [LARGE SCALE GENOMIC DNA]</scope>
    <source>
        <strain evidence="3">cv. SF193</strain>
        <tissue evidence="1">Leaves</tissue>
    </source>
</reference>
<dbReference type="STRING" id="4232.A0A251UNJ0"/>
<reference evidence="2" key="2">
    <citation type="submission" date="2017-02" db="EMBL/GenBank/DDBJ databases">
        <title>Sunflower complete genome.</title>
        <authorList>
            <person name="Langlade N."/>
            <person name="Munos S."/>
        </authorList>
    </citation>
    <scope>NUCLEOTIDE SEQUENCE [LARGE SCALE GENOMIC DNA]</scope>
    <source>
        <tissue evidence="2">Leaves</tissue>
    </source>
</reference>
<keyword evidence="1" id="KW-0456">Lyase</keyword>
<proteinExistence type="predicted"/>
<reference evidence="1" key="3">
    <citation type="submission" date="2020-06" db="EMBL/GenBank/DDBJ databases">
        <title>Helianthus annuus Genome sequencing and assembly Release 2.</title>
        <authorList>
            <person name="Gouzy J."/>
            <person name="Langlade N."/>
            <person name="Munos S."/>
        </authorList>
    </citation>
    <scope>NUCLEOTIDE SEQUENCE</scope>
    <source>
        <tissue evidence="1">Leaves</tissue>
    </source>
</reference>
<gene>
    <name evidence="2" type="ORF">HannXRQ_Chr05g0141811</name>
    <name evidence="1" type="ORF">HanXRQr2_Chr05g0209121</name>
</gene>
<protein>
    <submittedName>
        <fullName evidence="1">Hydro-lyase</fullName>
        <ecNumber evidence="1">4.2.1.-</ecNumber>
    </submittedName>
</protein>
<dbReference type="EMBL" id="MNCJ02000320">
    <property type="protein sequence ID" value="KAF5805421.1"/>
    <property type="molecule type" value="Genomic_DNA"/>
</dbReference>
<dbReference type="Proteomes" id="UP000215914">
    <property type="component" value="Chromosome 5"/>
</dbReference>
<organism evidence="2 3">
    <name type="scientific">Helianthus annuus</name>
    <name type="common">Common sunflower</name>
    <dbReference type="NCBI Taxonomy" id="4232"/>
    <lineage>
        <taxon>Eukaryota</taxon>
        <taxon>Viridiplantae</taxon>
        <taxon>Streptophyta</taxon>
        <taxon>Embryophyta</taxon>
        <taxon>Tracheophyta</taxon>
        <taxon>Spermatophyta</taxon>
        <taxon>Magnoliopsida</taxon>
        <taxon>eudicotyledons</taxon>
        <taxon>Gunneridae</taxon>
        <taxon>Pentapetalae</taxon>
        <taxon>asterids</taxon>
        <taxon>campanulids</taxon>
        <taxon>Asterales</taxon>
        <taxon>Asteraceae</taxon>
        <taxon>Asteroideae</taxon>
        <taxon>Heliantheae alliance</taxon>
        <taxon>Heliantheae</taxon>
        <taxon>Helianthus</taxon>
    </lineage>
</organism>
<evidence type="ECO:0000313" key="3">
    <source>
        <dbReference type="Proteomes" id="UP000215914"/>
    </source>
</evidence>
<dbReference type="EC" id="4.2.1.-" evidence="1"/>
<evidence type="ECO:0000313" key="1">
    <source>
        <dbReference type="EMBL" id="KAF5805421.1"/>
    </source>
</evidence>